<accession>A0A8S1EJ74</accession>
<proteinExistence type="predicted"/>
<evidence type="ECO:0000313" key="3">
    <source>
        <dbReference type="Proteomes" id="UP000494206"/>
    </source>
</evidence>
<dbReference type="AlphaFoldDB" id="A0A8S1EJ74"/>
<gene>
    <name evidence="2" type="ORF">CBOVIS_LOCUS4714</name>
</gene>
<organism evidence="2 3">
    <name type="scientific">Caenorhabditis bovis</name>
    <dbReference type="NCBI Taxonomy" id="2654633"/>
    <lineage>
        <taxon>Eukaryota</taxon>
        <taxon>Metazoa</taxon>
        <taxon>Ecdysozoa</taxon>
        <taxon>Nematoda</taxon>
        <taxon>Chromadorea</taxon>
        <taxon>Rhabditida</taxon>
        <taxon>Rhabditina</taxon>
        <taxon>Rhabditomorpha</taxon>
        <taxon>Rhabditoidea</taxon>
        <taxon>Rhabditidae</taxon>
        <taxon>Peloderinae</taxon>
        <taxon>Caenorhabditis</taxon>
    </lineage>
</organism>
<evidence type="ECO:0000313" key="2">
    <source>
        <dbReference type="EMBL" id="CAB3402042.1"/>
    </source>
</evidence>
<evidence type="ECO:0000256" key="1">
    <source>
        <dbReference type="SAM" id="MobiDB-lite"/>
    </source>
</evidence>
<reference evidence="2 3" key="1">
    <citation type="submission" date="2020-04" db="EMBL/GenBank/DDBJ databases">
        <authorList>
            <person name="Laetsch R D."/>
            <person name="Stevens L."/>
            <person name="Kumar S."/>
            <person name="Blaxter L. M."/>
        </authorList>
    </citation>
    <scope>NUCLEOTIDE SEQUENCE [LARGE SCALE GENOMIC DNA]</scope>
</reference>
<dbReference type="Proteomes" id="UP000494206">
    <property type="component" value="Unassembled WGS sequence"/>
</dbReference>
<comment type="caution">
    <text evidence="2">The sequence shown here is derived from an EMBL/GenBank/DDBJ whole genome shotgun (WGS) entry which is preliminary data.</text>
</comment>
<feature type="region of interest" description="Disordered" evidence="1">
    <location>
        <begin position="161"/>
        <end position="182"/>
    </location>
</feature>
<sequence length="182" mass="21462">MANYHAMINKRYEAICETLEGPRRLTFQISHTAQYYAQNVHREESNAEKKRLMRDLSKKLYEFVRGSERWTEKKCWKFLKKFVDLEQKIDDCSASEKIVRRRQLMVDIALNKKNAGFISSDDDSVIDEVSDESSDVEFDESDKENIDSVTKKIEPLKLNEEYSESEEYSIMSDSEMNNQKCE</sequence>
<dbReference type="EMBL" id="CADEPM010000003">
    <property type="protein sequence ID" value="CAB3402042.1"/>
    <property type="molecule type" value="Genomic_DNA"/>
</dbReference>
<name>A0A8S1EJ74_9PELO</name>
<protein>
    <submittedName>
        <fullName evidence="2">Uncharacterized protein</fullName>
    </submittedName>
</protein>
<keyword evidence="3" id="KW-1185">Reference proteome</keyword>